<sequence>SDSEEDDMPQVTKDVSSFAQSPELVKFPRHSGLISPPPMTVRAIKPKFSTTRPNIASHVVSKSKSPLRRPFIQHPSSKPNISPTRVTAAKPSAISVA</sequence>
<proteinExistence type="predicted"/>
<feature type="compositionally biased region" description="Polar residues" evidence="1">
    <location>
        <begin position="74"/>
        <end position="85"/>
    </location>
</feature>
<evidence type="ECO:0000256" key="1">
    <source>
        <dbReference type="SAM" id="MobiDB-lite"/>
    </source>
</evidence>
<feature type="region of interest" description="Disordered" evidence="1">
    <location>
        <begin position="55"/>
        <end position="97"/>
    </location>
</feature>
<evidence type="ECO:0000313" key="2">
    <source>
        <dbReference type="EMBL" id="GFD30155.1"/>
    </source>
</evidence>
<dbReference type="EMBL" id="BKCJ011401299">
    <property type="protein sequence ID" value="GFD30155.1"/>
    <property type="molecule type" value="Genomic_DNA"/>
</dbReference>
<dbReference type="AlphaFoldDB" id="A0A699V4H8"/>
<reference evidence="2" key="1">
    <citation type="journal article" date="2019" name="Sci. Rep.">
        <title>Draft genome of Tanacetum cinerariifolium, the natural source of mosquito coil.</title>
        <authorList>
            <person name="Yamashiro T."/>
            <person name="Shiraishi A."/>
            <person name="Satake H."/>
            <person name="Nakayama K."/>
        </authorList>
    </citation>
    <scope>NUCLEOTIDE SEQUENCE</scope>
</reference>
<feature type="non-terminal residue" evidence="2">
    <location>
        <position position="1"/>
    </location>
</feature>
<organism evidence="2">
    <name type="scientific">Tanacetum cinerariifolium</name>
    <name type="common">Dalmatian daisy</name>
    <name type="synonym">Chrysanthemum cinerariifolium</name>
    <dbReference type="NCBI Taxonomy" id="118510"/>
    <lineage>
        <taxon>Eukaryota</taxon>
        <taxon>Viridiplantae</taxon>
        <taxon>Streptophyta</taxon>
        <taxon>Embryophyta</taxon>
        <taxon>Tracheophyta</taxon>
        <taxon>Spermatophyta</taxon>
        <taxon>Magnoliopsida</taxon>
        <taxon>eudicotyledons</taxon>
        <taxon>Gunneridae</taxon>
        <taxon>Pentapetalae</taxon>
        <taxon>asterids</taxon>
        <taxon>campanulids</taxon>
        <taxon>Asterales</taxon>
        <taxon>Asteraceae</taxon>
        <taxon>Asteroideae</taxon>
        <taxon>Anthemideae</taxon>
        <taxon>Anthemidinae</taxon>
        <taxon>Tanacetum</taxon>
    </lineage>
</organism>
<gene>
    <name evidence="2" type="ORF">Tci_902124</name>
</gene>
<feature type="region of interest" description="Disordered" evidence="1">
    <location>
        <begin position="1"/>
        <end position="22"/>
    </location>
</feature>
<feature type="compositionally biased region" description="Polar residues" evidence="1">
    <location>
        <begin position="55"/>
        <end position="64"/>
    </location>
</feature>
<name>A0A699V4H8_TANCI</name>
<comment type="caution">
    <text evidence="2">The sequence shown here is derived from an EMBL/GenBank/DDBJ whole genome shotgun (WGS) entry which is preliminary data.</text>
</comment>
<protein>
    <submittedName>
        <fullName evidence="2">Uncharacterized protein</fullName>
    </submittedName>
</protein>
<accession>A0A699V4H8</accession>